<keyword evidence="3" id="KW-1185">Reference proteome</keyword>
<comment type="caution">
    <text evidence="2">The sequence shown here is derived from an EMBL/GenBank/DDBJ whole genome shotgun (WGS) entry which is preliminary data.</text>
</comment>
<sequence length="158" mass="17406">MKYILALIILSFSQLSYAASLQAGNKSFDVKLSSASVGREDYTVAGVGLHYFAVDNLALGAAYEYWFSGEPSIAKGTLESTFYIPVHETIRPYFGLLYSHYFVGSRSDVDTYGYRAGVSLINDPLLFSVGVRQEKHISGNSLFIDEDPTVEFVVGLSF</sequence>
<dbReference type="EMBL" id="JBAKAZ010000028">
    <property type="protein sequence ID" value="MEL0629719.1"/>
    <property type="molecule type" value="Genomic_DNA"/>
</dbReference>
<feature type="chain" id="PRO_5047378144" evidence="1">
    <location>
        <begin position="19"/>
        <end position="158"/>
    </location>
</feature>
<accession>A0ABU9GQW4</accession>
<organism evidence="2 3">
    <name type="scientific">Psychromonas aquatilis</name>
    <dbReference type="NCBI Taxonomy" id="2005072"/>
    <lineage>
        <taxon>Bacteria</taxon>
        <taxon>Pseudomonadati</taxon>
        <taxon>Pseudomonadota</taxon>
        <taxon>Gammaproteobacteria</taxon>
        <taxon>Alteromonadales</taxon>
        <taxon>Psychromonadaceae</taxon>
        <taxon>Psychromonas</taxon>
    </lineage>
</organism>
<proteinExistence type="predicted"/>
<evidence type="ECO:0000313" key="3">
    <source>
        <dbReference type="Proteomes" id="UP001369082"/>
    </source>
</evidence>
<evidence type="ECO:0000256" key="1">
    <source>
        <dbReference type="SAM" id="SignalP"/>
    </source>
</evidence>
<keyword evidence="1" id="KW-0732">Signal</keyword>
<dbReference type="RefSeq" id="WP_341597851.1">
    <property type="nucleotide sequence ID" value="NZ_JBAKAZ010000028.1"/>
</dbReference>
<feature type="signal peptide" evidence="1">
    <location>
        <begin position="1"/>
        <end position="18"/>
    </location>
</feature>
<reference evidence="2 3" key="1">
    <citation type="submission" date="2024-02" db="EMBL/GenBank/DDBJ databases">
        <title>Bacteria isolated from the canopy kelp, Nereocystis luetkeana.</title>
        <authorList>
            <person name="Pfister C.A."/>
            <person name="Younker I.T."/>
            <person name="Light S.H."/>
        </authorList>
    </citation>
    <scope>NUCLEOTIDE SEQUENCE [LARGE SCALE GENOMIC DNA]</scope>
    <source>
        <strain evidence="2 3">TI.1.05</strain>
    </source>
</reference>
<evidence type="ECO:0000313" key="2">
    <source>
        <dbReference type="EMBL" id="MEL0629719.1"/>
    </source>
</evidence>
<gene>
    <name evidence="2" type="ORF">V6256_08865</name>
</gene>
<protein>
    <submittedName>
        <fullName evidence="2">Ferrodoxin oxidoreductase beta subunit</fullName>
    </submittedName>
</protein>
<dbReference type="Proteomes" id="UP001369082">
    <property type="component" value="Unassembled WGS sequence"/>
</dbReference>
<name>A0ABU9GQW4_9GAMM</name>